<keyword evidence="4 7" id="KW-0812">Transmembrane</keyword>
<dbReference type="PANTHER" id="PTHR34856:SF2">
    <property type="entry name" value="PROTEIN NRFD"/>
    <property type="match status" value="1"/>
</dbReference>
<evidence type="ECO:0000256" key="2">
    <source>
        <dbReference type="ARBA" id="ARBA00008929"/>
    </source>
</evidence>
<evidence type="ECO:0000256" key="6">
    <source>
        <dbReference type="ARBA" id="ARBA00023136"/>
    </source>
</evidence>
<name>A0ABW4KUE3_9BURK</name>
<dbReference type="Proteomes" id="UP001597304">
    <property type="component" value="Unassembled WGS sequence"/>
</dbReference>
<gene>
    <name evidence="8" type="primary">nrfD</name>
    <name evidence="8" type="ORF">ACFSF0_08710</name>
</gene>
<feature type="transmembrane region" description="Helical" evidence="7">
    <location>
        <begin position="162"/>
        <end position="181"/>
    </location>
</feature>
<comment type="similarity">
    <text evidence="2">Belongs to the NrfD family.</text>
</comment>
<feature type="transmembrane region" description="Helical" evidence="7">
    <location>
        <begin position="266"/>
        <end position="290"/>
    </location>
</feature>
<feature type="transmembrane region" description="Helical" evidence="7">
    <location>
        <begin position="193"/>
        <end position="214"/>
    </location>
</feature>
<feature type="transmembrane region" description="Helical" evidence="7">
    <location>
        <begin position="234"/>
        <end position="254"/>
    </location>
</feature>
<comment type="subcellular location">
    <subcellularLocation>
        <location evidence="1">Cell membrane</location>
        <topology evidence="1">Multi-pass membrane protein</topology>
    </subcellularLocation>
</comment>
<keyword evidence="6 7" id="KW-0472">Membrane</keyword>
<evidence type="ECO:0000313" key="8">
    <source>
        <dbReference type="EMBL" id="MFD1710682.1"/>
    </source>
</evidence>
<feature type="transmembrane region" description="Helical" evidence="7">
    <location>
        <begin position="310"/>
        <end position="335"/>
    </location>
</feature>
<dbReference type="Pfam" id="PF03916">
    <property type="entry name" value="NrfD"/>
    <property type="match status" value="1"/>
</dbReference>
<evidence type="ECO:0000256" key="7">
    <source>
        <dbReference type="SAM" id="Phobius"/>
    </source>
</evidence>
<protein>
    <submittedName>
        <fullName evidence="8">NrfD/PsrC family molybdoenzyme membrane anchor subunit</fullName>
    </submittedName>
</protein>
<keyword evidence="3" id="KW-1003">Cell membrane</keyword>
<reference evidence="9" key="1">
    <citation type="journal article" date="2019" name="Int. J. Syst. Evol. Microbiol.">
        <title>The Global Catalogue of Microorganisms (GCM) 10K type strain sequencing project: providing services to taxonomists for standard genome sequencing and annotation.</title>
        <authorList>
            <consortium name="The Broad Institute Genomics Platform"/>
            <consortium name="The Broad Institute Genome Sequencing Center for Infectious Disease"/>
            <person name="Wu L."/>
            <person name="Ma J."/>
        </authorList>
    </citation>
    <scope>NUCLEOTIDE SEQUENCE [LARGE SCALE GENOMIC DNA]</scope>
    <source>
        <strain evidence="9">LMG 29247</strain>
    </source>
</reference>
<feature type="transmembrane region" description="Helical" evidence="7">
    <location>
        <begin position="51"/>
        <end position="72"/>
    </location>
</feature>
<dbReference type="InterPro" id="IPR005614">
    <property type="entry name" value="NrfD-like"/>
</dbReference>
<dbReference type="EMBL" id="JBHUEJ010000018">
    <property type="protein sequence ID" value="MFD1710682.1"/>
    <property type="molecule type" value="Genomic_DNA"/>
</dbReference>
<evidence type="ECO:0000256" key="3">
    <source>
        <dbReference type="ARBA" id="ARBA00022475"/>
    </source>
</evidence>
<proteinExistence type="inferred from homology"/>
<evidence type="ECO:0000256" key="5">
    <source>
        <dbReference type="ARBA" id="ARBA00022989"/>
    </source>
</evidence>
<comment type="caution">
    <text evidence="8">The sequence shown here is derived from an EMBL/GenBank/DDBJ whole genome shotgun (WGS) entry which is preliminary data.</text>
</comment>
<sequence>MNIIELLTPAYEAAWLPWAVQYFFLIGIAATAGLLAGWLAFGSPGSDRARLLPATVVVLLVTGIAAPVSLLADLHQPGRFWHFYAYPTPWSWMSIGAFLLPVYVTLVMLFSASWWLRKLSWMRAIGVLMILSALTILTYTGGEMMVVRSRPLWATPFLPVNLALTGALGTLGAVLLVARWLPGGLKGFPIGLLRRLAQLVSLALAAAALAWALLGVLGHSPSFTEAMKLFTEFGAWKLALIGSLIVGLAVMALIWRPLGSHPSNAYGLVVALALLGAAWVFRWIVFMAVQTVPKFGAGLYLQSLPWGSDGVLGMVGVFGLVAALIAIVSTALYHFPPRVTLAAA</sequence>
<dbReference type="InterPro" id="IPR052049">
    <property type="entry name" value="Electron_transfer_protein"/>
</dbReference>
<feature type="transmembrane region" description="Helical" evidence="7">
    <location>
        <begin position="124"/>
        <end position="142"/>
    </location>
</feature>
<feature type="transmembrane region" description="Helical" evidence="7">
    <location>
        <begin position="20"/>
        <end position="39"/>
    </location>
</feature>
<organism evidence="8 9">
    <name type="scientific">Ottowia flava</name>
    <dbReference type="NCBI Taxonomy" id="2675430"/>
    <lineage>
        <taxon>Bacteria</taxon>
        <taxon>Pseudomonadati</taxon>
        <taxon>Pseudomonadota</taxon>
        <taxon>Betaproteobacteria</taxon>
        <taxon>Burkholderiales</taxon>
        <taxon>Comamonadaceae</taxon>
        <taxon>Ottowia</taxon>
    </lineage>
</organism>
<dbReference type="Gene3D" id="1.20.1630.10">
    <property type="entry name" value="Formate dehydrogenase/DMSO reductase domain"/>
    <property type="match status" value="1"/>
</dbReference>
<evidence type="ECO:0000313" key="9">
    <source>
        <dbReference type="Proteomes" id="UP001597304"/>
    </source>
</evidence>
<keyword evidence="5 7" id="KW-1133">Transmembrane helix</keyword>
<accession>A0ABW4KUE3</accession>
<keyword evidence="9" id="KW-1185">Reference proteome</keyword>
<evidence type="ECO:0000256" key="1">
    <source>
        <dbReference type="ARBA" id="ARBA00004651"/>
    </source>
</evidence>
<feature type="transmembrane region" description="Helical" evidence="7">
    <location>
        <begin position="92"/>
        <end position="112"/>
    </location>
</feature>
<evidence type="ECO:0000256" key="4">
    <source>
        <dbReference type="ARBA" id="ARBA00022692"/>
    </source>
</evidence>
<dbReference type="PANTHER" id="PTHR34856">
    <property type="entry name" value="PROTEIN NRFD"/>
    <property type="match status" value="1"/>
</dbReference>
<dbReference type="RefSeq" id="WP_147914582.1">
    <property type="nucleotide sequence ID" value="NZ_JBHUEJ010000018.1"/>
</dbReference>